<sequence length="101" mass="10696">TLVTYAIFFSQCYLLALSLNLSLSFLDIAVYMAVANLVVLIPVSIAGIGTRDATLIALFSLQGVSAEAALSYSLLVLFTFYICGAAMGAIAWQIKPIKGAK</sequence>
<dbReference type="PANTHER" id="PTHR40277:SF1">
    <property type="entry name" value="BLL5419 PROTEIN"/>
    <property type="match status" value="1"/>
</dbReference>
<keyword evidence="3 6" id="KW-0812">Transmembrane</keyword>
<comment type="subcellular location">
    <subcellularLocation>
        <location evidence="1">Cell membrane</location>
        <topology evidence="1">Multi-pass membrane protein</topology>
    </subcellularLocation>
</comment>
<protein>
    <submittedName>
        <fullName evidence="7">Uncharacterized protein</fullName>
    </submittedName>
</protein>
<comment type="caution">
    <text evidence="7">The sequence shown here is derived from an EMBL/GenBank/DDBJ whole genome shotgun (WGS) entry which is preliminary data.</text>
</comment>
<feature type="non-terminal residue" evidence="7">
    <location>
        <position position="1"/>
    </location>
</feature>
<dbReference type="PANTHER" id="PTHR40277">
    <property type="entry name" value="BLL5419 PROTEIN"/>
    <property type="match status" value="1"/>
</dbReference>
<dbReference type="AlphaFoldDB" id="X1GD10"/>
<keyword evidence="4 6" id="KW-1133">Transmembrane helix</keyword>
<evidence type="ECO:0000256" key="6">
    <source>
        <dbReference type="SAM" id="Phobius"/>
    </source>
</evidence>
<accession>X1GD10</accession>
<evidence type="ECO:0000256" key="2">
    <source>
        <dbReference type="ARBA" id="ARBA00022475"/>
    </source>
</evidence>
<evidence type="ECO:0000256" key="3">
    <source>
        <dbReference type="ARBA" id="ARBA00022692"/>
    </source>
</evidence>
<dbReference type="NCBIfam" id="TIGR00374">
    <property type="entry name" value="flippase-like domain"/>
    <property type="match status" value="1"/>
</dbReference>
<keyword evidence="5 6" id="KW-0472">Membrane</keyword>
<keyword evidence="2" id="KW-1003">Cell membrane</keyword>
<dbReference type="EMBL" id="BARU01018321">
    <property type="protein sequence ID" value="GAH55102.1"/>
    <property type="molecule type" value="Genomic_DNA"/>
</dbReference>
<dbReference type="Pfam" id="PF03706">
    <property type="entry name" value="LPG_synthase_TM"/>
    <property type="match status" value="1"/>
</dbReference>
<feature type="transmembrane region" description="Helical" evidence="6">
    <location>
        <begin position="69"/>
        <end position="92"/>
    </location>
</feature>
<evidence type="ECO:0000256" key="1">
    <source>
        <dbReference type="ARBA" id="ARBA00004651"/>
    </source>
</evidence>
<evidence type="ECO:0000256" key="4">
    <source>
        <dbReference type="ARBA" id="ARBA00022989"/>
    </source>
</evidence>
<evidence type="ECO:0000313" key="7">
    <source>
        <dbReference type="EMBL" id="GAH55102.1"/>
    </source>
</evidence>
<feature type="transmembrane region" description="Helical" evidence="6">
    <location>
        <begin position="30"/>
        <end position="49"/>
    </location>
</feature>
<name>X1GD10_9ZZZZ</name>
<organism evidence="7">
    <name type="scientific">marine sediment metagenome</name>
    <dbReference type="NCBI Taxonomy" id="412755"/>
    <lineage>
        <taxon>unclassified sequences</taxon>
        <taxon>metagenomes</taxon>
        <taxon>ecological metagenomes</taxon>
    </lineage>
</organism>
<dbReference type="InterPro" id="IPR022791">
    <property type="entry name" value="L-PG_synthase/AglD"/>
</dbReference>
<feature type="transmembrane region" description="Helical" evidence="6">
    <location>
        <begin position="6"/>
        <end position="23"/>
    </location>
</feature>
<proteinExistence type="predicted"/>
<reference evidence="7" key="1">
    <citation type="journal article" date="2014" name="Front. Microbiol.">
        <title>High frequency of phylogenetically diverse reductive dehalogenase-homologous genes in deep subseafloor sedimentary metagenomes.</title>
        <authorList>
            <person name="Kawai M."/>
            <person name="Futagami T."/>
            <person name="Toyoda A."/>
            <person name="Takaki Y."/>
            <person name="Nishi S."/>
            <person name="Hori S."/>
            <person name="Arai W."/>
            <person name="Tsubouchi T."/>
            <person name="Morono Y."/>
            <person name="Uchiyama I."/>
            <person name="Ito T."/>
            <person name="Fujiyama A."/>
            <person name="Inagaki F."/>
            <person name="Takami H."/>
        </authorList>
    </citation>
    <scope>NUCLEOTIDE SEQUENCE</scope>
    <source>
        <strain evidence="7">Expedition CK06-06</strain>
    </source>
</reference>
<gene>
    <name evidence="7" type="ORF">S03H2_30291</name>
</gene>
<evidence type="ECO:0000256" key="5">
    <source>
        <dbReference type="ARBA" id="ARBA00023136"/>
    </source>
</evidence>
<dbReference type="GO" id="GO:0005886">
    <property type="term" value="C:plasma membrane"/>
    <property type="evidence" value="ECO:0007669"/>
    <property type="project" value="UniProtKB-SubCell"/>
</dbReference>